<comment type="subcellular location">
    <subcellularLocation>
        <location evidence="1">Membrane</location>
        <topology evidence="1">Multi-pass membrane protein</topology>
    </subcellularLocation>
</comment>
<gene>
    <name evidence="13 14 15 16" type="primary">LOC105433055</name>
</gene>
<feature type="transmembrane region" description="Helical" evidence="10">
    <location>
        <begin position="246"/>
        <end position="271"/>
    </location>
</feature>
<dbReference type="RefSeq" id="XP_011646437.1">
    <property type="nucleotide sequence ID" value="XM_011648135.2"/>
</dbReference>
<dbReference type="InterPro" id="IPR003280">
    <property type="entry name" value="2pore_dom_K_chnl"/>
</dbReference>
<dbReference type="RefSeq" id="XP_011646438.1">
    <property type="nucleotide sequence ID" value="XM_011648136.2"/>
</dbReference>
<evidence type="ECO:0000256" key="7">
    <source>
        <dbReference type="ARBA" id="ARBA00023303"/>
    </source>
</evidence>
<evidence type="ECO:0000256" key="3">
    <source>
        <dbReference type="ARBA" id="ARBA00022692"/>
    </source>
</evidence>
<dbReference type="PANTHER" id="PTHR11003">
    <property type="entry name" value="POTASSIUM CHANNEL, SUBFAMILY K"/>
    <property type="match status" value="1"/>
</dbReference>
<feature type="transmembrane region" description="Helical" evidence="10">
    <location>
        <begin position="216"/>
        <end position="234"/>
    </location>
</feature>
<organism evidence="12 13">
    <name type="scientific">Pogonomyrmex barbatus</name>
    <name type="common">red harvester ant</name>
    <dbReference type="NCBI Taxonomy" id="144034"/>
    <lineage>
        <taxon>Eukaryota</taxon>
        <taxon>Metazoa</taxon>
        <taxon>Ecdysozoa</taxon>
        <taxon>Arthropoda</taxon>
        <taxon>Hexapoda</taxon>
        <taxon>Insecta</taxon>
        <taxon>Pterygota</taxon>
        <taxon>Neoptera</taxon>
        <taxon>Endopterygota</taxon>
        <taxon>Hymenoptera</taxon>
        <taxon>Apocrita</taxon>
        <taxon>Aculeata</taxon>
        <taxon>Formicoidea</taxon>
        <taxon>Formicidae</taxon>
        <taxon>Myrmicinae</taxon>
        <taxon>Pogonomyrmex</taxon>
    </lineage>
</organism>
<dbReference type="PANTHER" id="PTHR11003:SF331">
    <property type="entry name" value="OPEN RECTIFIER POTASSIUM CHANNEL PROTEIN 1"/>
    <property type="match status" value="1"/>
</dbReference>
<evidence type="ECO:0000313" key="15">
    <source>
        <dbReference type="RefSeq" id="XP_011646440.1"/>
    </source>
</evidence>
<feature type="compositionally biased region" description="Low complexity" evidence="9">
    <location>
        <begin position="732"/>
        <end position="743"/>
    </location>
</feature>
<dbReference type="OrthoDB" id="297496at2759"/>
<evidence type="ECO:0000256" key="6">
    <source>
        <dbReference type="ARBA" id="ARBA00023136"/>
    </source>
</evidence>
<evidence type="ECO:0000256" key="5">
    <source>
        <dbReference type="ARBA" id="ARBA00023065"/>
    </source>
</evidence>
<dbReference type="RefSeq" id="XP_011646441.1">
    <property type="nucleotide sequence ID" value="XM_011648139.2"/>
</dbReference>
<dbReference type="AlphaFoldDB" id="A0A6I9WT94"/>
<feature type="compositionally biased region" description="Low complexity" evidence="9">
    <location>
        <begin position="805"/>
        <end position="820"/>
    </location>
</feature>
<dbReference type="Proteomes" id="UP000504615">
    <property type="component" value="Unplaced"/>
</dbReference>
<feature type="region of interest" description="Disordered" evidence="9">
    <location>
        <begin position="801"/>
        <end position="828"/>
    </location>
</feature>
<protein>
    <submittedName>
        <fullName evidence="13 14">Open rectifier potassium channel protein 1</fullName>
    </submittedName>
</protein>
<dbReference type="Pfam" id="PF07885">
    <property type="entry name" value="Ion_trans_2"/>
    <property type="match status" value="2"/>
</dbReference>
<keyword evidence="5 8" id="KW-0406">Ion transport</keyword>
<sequence>MSKKQWLALLLLFLAYLTLGASIFHVIESKNEERTINESIKERIIIYNLLSNHCNGIENDTYGILANLSDYCGKSISNEIDARKEYRRWDFYNSFYFAYTVVSTIGYGNLAPTDTLSRILMIFYGLIGIPMNGILLTQLGEFFSRVFIKAYQKYKSYKNRQSSEYPCKKPIRSDARKIMRLAAQILLYLIPGFIVFIFFPAILFMYYERWTYDQSVYYAFVTLTTIGFGDLVAGQDNRKGSGPFFIMYKIFLICWISFGLGYIVMIMTFIARGMRSKKITRLEHKLAMNLKHTQSKIWNEFNKEVNYLRRVFNELQLSKVKRVYVDEYDYEVPTAKFPRSNSFPNLRDLTIGGYADTYIPHPRRRANSEVVPTDELTRVVSETDLQRIDKNATFAAHAIVQPAELLARLVNILGYIPPRDDFEWDQIEKQTDVQNETQQSKSIDQDLANNVSQWTIGGDKFPIGKPRSRAASEIRLRATKDDSIQNNAEWTWSGVASTKLQELMKDRDATISSKDNANKPYKKFASFALPITAPKNFFPRWRKQFANKRLSDVGPNTRNTEKVVETIDDNEKSNQQNNSMSPLPSYLSERRESILKRPHYYTHTGGDLPNYLEGNNLLEETSLADFLRALTALHAKVGTVPDEYATKPKRKLGTACLSPPKLPSLFTLFSNAPDSISATQSNQNTVTGAQSYQSSRRVSLKLADTNYSGSSTPTAYIRKGSVPMKSRFSLRPVATPVSPPTSSDYESPRLSRLDDRTLQGSISTEPFISVSQKKPLVNMEGLPGISSPIQQPFSTRRFSIRPAQLSTQPSPTSTKSTPTPLHTPKPLPKWKAGMLQRQITQMNLRRRSRASSLSDVYSDKHEKTIAPLSPLAIDNTKTIDVSKPSNQKTVTIMSPAEMNVTRNEFQNSAVIPSDLSRDERTASWRHQEDTVSSTNPFVLGSNEPIAALNESMILSMHKDERYPPRDSLSVYEPVYKSPSSSVFEQKLIKCNDGLDRTFQKGMQETNVDLKEAPLKMEKKQDNIHVYVIDNLSEPREASSASSSSLESKKGKPSVLIDSYKPPLQMTIEKPIINPFEQYRAMTKAAQKGDADLKEVKIEKPR</sequence>
<dbReference type="CTD" id="32020"/>
<proteinExistence type="inferred from homology"/>
<keyword evidence="2 8" id="KW-0813">Transport</keyword>
<dbReference type="GO" id="GO:0005886">
    <property type="term" value="C:plasma membrane"/>
    <property type="evidence" value="ECO:0007669"/>
    <property type="project" value="TreeGrafter"/>
</dbReference>
<feature type="region of interest" description="Disordered" evidence="9">
    <location>
        <begin position="727"/>
        <end position="754"/>
    </location>
</feature>
<reference evidence="13 14" key="1">
    <citation type="submission" date="2025-04" db="UniProtKB">
        <authorList>
            <consortium name="RefSeq"/>
        </authorList>
    </citation>
    <scope>IDENTIFICATION</scope>
</reference>
<keyword evidence="3 8" id="KW-0812">Transmembrane</keyword>
<keyword evidence="7 8" id="KW-0407">Ion channel</keyword>
<evidence type="ECO:0000313" key="12">
    <source>
        <dbReference type="Proteomes" id="UP000504615"/>
    </source>
</evidence>
<keyword evidence="4 10" id="KW-1133">Transmembrane helix</keyword>
<feature type="domain" description="Potassium channel" evidence="11">
    <location>
        <begin position="191"/>
        <end position="272"/>
    </location>
</feature>
<keyword evidence="6 10" id="KW-0472">Membrane</keyword>
<dbReference type="InterPro" id="IPR013099">
    <property type="entry name" value="K_chnl_dom"/>
</dbReference>
<name>A0A6I9WT94_9HYME</name>
<feature type="transmembrane region" description="Helical" evidence="10">
    <location>
        <begin position="6"/>
        <end position="27"/>
    </location>
</feature>
<evidence type="ECO:0000256" key="10">
    <source>
        <dbReference type="SAM" id="Phobius"/>
    </source>
</evidence>
<dbReference type="GeneID" id="105433055"/>
<accession>A0A6I9WT94</accession>
<dbReference type="GO" id="GO:0022841">
    <property type="term" value="F:potassium ion leak channel activity"/>
    <property type="evidence" value="ECO:0007669"/>
    <property type="project" value="TreeGrafter"/>
</dbReference>
<dbReference type="GO" id="GO:0015271">
    <property type="term" value="F:outward rectifier potassium channel activity"/>
    <property type="evidence" value="ECO:0007669"/>
    <property type="project" value="TreeGrafter"/>
</dbReference>
<evidence type="ECO:0000313" key="13">
    <source>
        <dbReference type="RefSeq" id="XP_011646437.1"/>
    </source>
</evidence>
<feature type="region of interest" description="Disordered" evidence="9">
    <location>
        <begin position="1036"/>
        <end position="1059"/>
    </location>
</feature>
<dbReference type="KEGG" id="pbar:105433055"/>
<evidence type="ECO:0000256" key="1">
    <source>
        <dbReference type="ARBA" id="ARBA00004141"/>
    </source>
</evidence>
<feature type="domain" description="Potassium channel" evidence="11">
    <location>
        <begin position="84"/>
        <end position="144"/>
    </location>
</feature>
<evidence type="ECO:0000256" key="8">
    <source>
        <dbReference type="RuleBase" id="RU003857"/>
    </source>
</evidence>
<dbReference type="SUPFAM" id="SSF81324">
    <property type="entry name" value="Voltage-gated potassium channels"/>
    <property type="match status" value="2"/>
</dbReference>
<feature type="transmembrane region" description="Helical" evidence="10">
    <location>
        <begin position="91"/>
        <end position="110"/>
    </location>
</feature>
<evidence type="ECO:0000313" key="14">
    <source>
        <dbReference type="RefSeq" id="XP_011646438.1"/>
    </source>
</evidence>
<evidence type="ECO:0000259" key="11">
    <source>
        <dbReference type="Pfam" id="PF07885"/>
    </source>
</evidence>
<dbReference type="PRINTS" id="PR01333">
    <property type="entry name" value="2POREKCHANEL"/>
</dbReference>
<comment type="similarity">
    <text evidence="8">Belongs to the two pore domain potassium channel (TC 1.A.1.8) family.</text>
</comment>
<feature type="transmembrane region" description="Helical" evidence="10">
    <location>
        <begin position="122"/>
        <end position="148"/>
    </location>
</feature>
<dbReference type="Gene3D" id="1.10.287.70">
    <property type="match status" value="1"/>
</dbReference>
<evidence type="ECO:0000256" key="2">
    <source>
        <dbReference type="ARBA" id="ARBA00022448"/>
    </source>
</evidence>
<evidence type="ECO:0000256" key="9">
    <source>
        <dbReference type="SAM" id="MobiDB-lite"/>
    </source>
</evidence>
<keyword evidence="12" id="KW-1185">Reference proteome</keyword>
<evidence type="ECO:0000313" key="16">
    <source>
        <dbReference type="RefSeq" id="XP_011646441.1"/>
    </source>
</evidence>
<dbReference type="GO" id="GO:0030322">
    <property type="term" value="P:stabilization of membrane potential"/>
    <property type="evidence" value="ECO:0007669"/>
    <property type="project" value="TreeGrafter"/>
</dbReference>
<feature type="transmembrane region" description="Helical" evidence="10">
    <location>
        <begin position="185"/>
        <end position="204"/>
    </location>
</feature>
<evidence type="ECO:0000256" key="4">
    <source>
        <dbReference type="ARBA" id="ARBA00022989"/>
    </source>
</evidence>
<dbReference type="RefSeq" id="XP_011646440.1">
    <property type="nucleotide sequence ID" value="XM_011648138.2"/>
</dbReference>